<dbReference type="AlphaFoldDB" id="A0ABD3TZK2"/>
<dbReference type="InterPro" id="IPR011009">
    <property type="entry name" value="Kinase-like_dom_sf"/>
</dbReference>
<evidence type="ECO:0008006" key="3">
    <source>
        <dbReference type="Google" id="ProtNLM"/>
    </source>
</evidence>
<keyword evidence="2" id="KW-1185">Reference proteome</keyword>
<protein>
    <recommendedName>
        <fullName evidence="3">Serine-threonine/tyrosine-protein kinase catalytic domain-containing protein</fullName>
    </recommendedName>
</protein>
<proteinExistence type="predicted"/>
<comment type="caution">
    <text evidence="1">The sequence shown here is derived from an EMBL/GenBank/DDBJ whole genome shotgun (WGS) entry which is preliminary data.</text>
</comment>
<dbReference type="Gene3D" id="1.10.510.10">
    <property type="entry name" value="Transferase(Phosphotransferase) domain 1"/>
    <property type="match status" value="1"/>
</dbReference>
<sequence length="63" mass="7362">IIYWMAYPVNNQIFRPSITDTEFDSREQKTAVCDLIQSCWQEDPCERPNIKTVIKALNAVNPF</sequence>
<dbReference type="Proteomes" id="UP001634394">
    <property type="component" value="Unassembled WGS sequence"/>
</dbReference>
<reference evidence="1 2" key="1">
    <citation type="submission" date="2024-11" db="EMBL/GenBank/DDBJ databases">
        <title>Chromosome-level genome assembly of the freshwater bivalve Anodonta woodiana.</title>
        <authorList>
            <person name="Chen X."/>
        </authorList>
    </citation>
    <scope>NUCLEOTIDE SEQUENCE [LARGE SCALE GENOMIC DNA]</scope>
    <source>
        <strain evidence="1">MN2024</strain>
        <tissue evidence="1">Gills</tissue>
    </source>
</reference>
<dbReference type="SUPFAM" id="SSF56112">
    <property type="entry name" value="Protein kinase-like (PK-like)"/>
    <property type="match status" value="1"/>
</dbReference>
<accession>A0ABD3TZK2</accession>
<dbReference type="EMBL" id="JBJQND010000017">
    <property type="protein sequence ID" value="KAL3842571.1"/>
    <property type="molecule type" value="Genomic_DNA"/>
</dbReference>
<feature type="non-terminal residue" evidence="1">
    <location>
        <position position="63"/>
    </location>
</feature>
<evidence type="ECO:0000313" key="2">
    <source>
        <dbReference type="Proteomes" id="UP001634394"/>
    </source>
</evidence>
<gene>
    <name evidence="1" type="ORF">ACJMK2_020565</name>
</gene>
<organism evidence="1 2">
    <name type="scientific">Sinanodonta woodiana</name>
    <name type="common">Chinese pond mussel</name>
    <name type="synonym">Anodonta woodiana</name>
    <dbReference type="NCBI Taxonomy" id="1069815"/>
    <lineage>
        <taxon>Eukaryota</taxon>
        <taxon>Metazoa</taxon>
        <taxon>Spiralia</taxon>
        <taxon>Lophotrochozoa</taxon>
        <taxon>Mollusca</taxon>
        <taxon>Bivalvia</taxon>
        <taxon>Autobranchia</taxon>
        <taxon>Heteroconchia</taxon>
        <taxon>Palaeoheterodonta</taxon>
        <taxon>Unionida</taxon>
        <taxon>Unionoidea</taxon>
        <taxon>Unionidae</taxon>
        <taxon>Unioninae</taxon>
        <taxon>Sinanodonta</taxon>
    </lineage>
</organism>
<name>A0ABD3TZK2_SINWO</name>
<feature type="non-terminal residue" evidence="1">
    <location>
        <position position="1"/>
    </location>
</feature>
<evidence type="ECO:0000313" key="1">
    <source>
        <dbReference type="EMBL" id="KAL3842571.1"/>
    </source>
</evidence>